<sequence>MPGFCWVYPRGLGTSGISSTASVCMMCIFGSVCNWGLQSAYPLLM</sequence>
<evidence type="ECO:0000256" key="1">
    <source>
        <dbReference type="SAM" id="Phobius"/>
    </source>
</evidence>
<dbReference type="AlphaFoldDB" id="A0A0E9S300"/>
<reference evidence="2" key="2">
    <citation type="journal article" date="2015" name="Fish Shellfish Immunol.">
        <title>Early steps in the European eel (Anguilla anguilla)-Vibrio vulnificus interaction in the gills: Role of the RtxA13 toxin.</title>
        <authorList>
            <person name="Callol A."/>
            <person name="Pajuelo D."/>
            <person name="Ebbesson L."/>
            <person name="Teles M."/>
            <person name="MacKenzie S."/>
            <person name="Amaro C."/>
        </authorList>
    </citation>
    <scope>NUCLEOTIDE SEQUENCE</scope>
</reference>
<dbReference type="EMBL" id="GBXM01072808">
    <property type="protein sequence ID" value="JAH35769.1"/>
    <property type="molecule type" value="Transcribed_RNA"/>
</dbReference>
<proteinExistence type="predicted"/>
<reference evidence="2" key="1">
    <citation type="submission" date="2014-11" db="EMBL/GenBank/DDBJ databases">
        <authorList>
            <person name="Amaro Gonzalez C."/>
        </authorList>
    </citation>
    <scope>NUCLEOTIDE SEQUENCE</scope>
</reference>
<protein>
    <submittedName>
        <fullName evidence="2">Uncharacterized protein</fullName>
    </submittedName>
</protein>
<keyword evidence="1" id="KW-0812">Transmembrane</keyword>
<keyword evidence="1" id="KW-0472">Membrane</keyword>
<feature type="transmembrane region" description="Helical" evidence="1">
    <location>
        <begin position="16"/>
        <end position="37"/>
    </location>
</feature>
<name>A0A0E9S300_ANGAN</name>
<keyword evidence="1" id="KW-1133">Transmembrane helix</keyword>
<accession>A0A0E9S300</accession>
<organism evidence="2">
    <name type="scientific">Anguilla anguilla</name>
    <name type="common">European freshwater eel</name>
    <name type="synonym">Muraena anguilla</name>
    <dbReference type="NCBI Taxonomy" id="7936"/>
    <lineage>
        <taxon>Eukaryota</taxon>
        <taxon>Metazoa</taxon>
        <taxon>Chordata</taxon>
        <taxon>Craniata</taxon>
        <taxon>Vertebrata</taxon>
        <taxon>Euteleostomi</taxon>
        <taxon>Actinopterygii</taxon>
        <taxon>Neopterygii</taxon>
        <taxon>Teleostei</taxon>
        <taxon>Anguilliformes</taxon>
        <taxon>Anguillidae</taxon>
        <taxon>Anguilla</taxon>
    </lineage>
</organism>
<evidence type="ECO:0000313" key="2">
    <source>
        <dbReference type="EMBL" id="JAH35769.1"/>
    </source>
</evidence>